<dbReference type="AlphaFoldDB" id="A0A090IPV6"/>
<dbReference type="OrthoDB" id="6884985at2"/>
<dbReference type="Proteomes" id="UP000032427">
    <property type="component" value="Chromosome 1"/>
</dbReference>
<dbReference type="STRING" id="80852.AWOD_I_1279"/>
<accession>A0A090IPV6</accession>
<dbReference type="KEGG" id="awd:AWOD_I_1279"/>
<dbReference type="HOGENOM" id="CLU_734949_0_0_6"/>
<gene>
    <name evidence="1" type="ORF">AWOD_I_1279</name>
</gene>
<evidence type="ECO:0000313" key="1">
    <source>
        <dbReference type="EMBL" id="CED71363.1"/>
    </source>
</evidence>
<keyword evidence="2" id="KW-1185">Reference proteome</keyword>
<name>A0A090IPV6_9GAMM</name>
<protein>
    <submittedName>
        <fullName evidence="1">Uncharacterized protein</fullName>
    </submittedName>
</protein>
<dbReference type="GeneID" id="28540842"/>
<evidence type="ECO:0000313" key="2">
    <source>
        <dbReference type="Proteomes" id="UP000032427"/>
    </source>
</evidence>
<sequence length="339" mass="40127">MNFKRLFTQEDNVDHGFGIHSYLEVFNETFYKTSKVSFYQFLNDFKDVPKWLILSDYALYDKNKKRDVITFTIVPYIASLEVFENAINNLSPKDLKKSKKIDDKFIELLNKGPFYNISISLGKKRRLHQNEQFYFKTKFEMMIKELMIWCEKTPEAKEHYEKLIVKLGILIHEVSKKGGNYKIIRDIEILSTFVAYFAFEIAKEINIEKICWFSDRDTLLNYKKSKFESPIIFDFISHLFFLFCNSENIESTDKLLVAIPEDKNGNVWYDTLNRVPDLIAGTFSDFDSQNLRASHSKFIPIIEKLFINENRNIFFNLELAPKKHFSATRLVWQSTEKSC</sequence>
<reference evidence="2" key="1">
    <citation type="submission" date="2014-09" db="EMBL/GenBank/DDBJ databases">
        <authorList>
            <person name="Hjerde E."/>
        </authorList>
    </citation>
    <scope>NUCLEOTIDE SEQUENCE [LARGE SCALE GENOMIC DNA]</scope>
    <source>
        <strain evidence="2">06/09/139</strain>
    </source>
</reference>
<dbReference type="EMBL" id="LN554846">
    <property type="protein sequence ID" value="CED71363.1"/>
    <property type="molecule type" value="Genomic_DNA"/>
</dbReference>
<dbReference type="PATRIC" id="fig|80852.17.peg.1314"/>
<proteinExistence type="predicted"/>
<organism evidence="1 2">
    <name type="scientific">Aliivibrio wodanis</name>
    <dbReference type="NCBI Taxonomy" id="80852"/>
    <lineage>
        <taxon>Bacteria</taxon>
        <taxon>Pseudomonadati</taxon>
        <taxon>Pseudomonadota</taxon>
        <taxon>Gammaproteobacteria</taxon>
        <taxon>Vibrionales</taxon>
        <taxon>Vibrionaceae</taxon>
        <taxon>Aliivibrio</taxon>
    </lineage>
</organism>